<sequence length="110" mass="12489">MADEETKETIKMLVEQINQLKSSLAASTHAGTHMNNSAGAAISSCVQPPKPLNIEGDPSKTWKIWLQHFEWFEQAVNLGLKSNDQQISTFMMVIGSNWFEIYNNWPLEKH</sequence>
<evidence type="ECO:0000313" key="2">
    <source>
        <dbReference type="Proteomes" id="UP001153737"/>
    </source>
</evidence>
<dbReference type="AlphaFoldDB" id="A0A9N9X2I8"/>
<name>A0A9N9X2I8_PHACE</name>
<dbReference type="OrthoDB" id="8056305at2759"/>
<accession>A0A9N9X2I8</accession>
<proteinExistence type="predicted"/>
<evidence type="ECO:0000313" key="1">
    <source>
        <dbReference type="EMBL" id="CAG9813858.1"/>
    </source>
</evidence>
<dbReference type="EMBL" id="OU896716">
    <property type="protein sequence ID" value="CAG9813858.1"/>
    <property type="molecule type" value="Genomic_DNA"/>
</dbReference>
<reference evidence="1" key="2">
    <citation type="submission" date="2022-10" db="EMBL/GenBank/DDBJ databases">
        <authorList>
            <consortium name="ENA_rothamsted_submissions"/>
            <consortium name="culmorum"/>
            <person name="King R."/>
        </authorList>
    </citation>
    <scope>NUCLEOTIDE SEQUENCE</scope>
</reference>
<protein>
    <submittedName>
        <fullName evidence="1">Uncharacterized protein</fullName>
    </submittedName>
</protein>
<organism evidence="1 2">
    <name type="scientific">Phaedon cochleariae</name>
    <name type="common">Mustard beetle</name>
    <dbReference type="NCBI Taxonomy" id="80249"/>
    <lineage>
        <taxon>Eukaryota</taxon>
        <taxon>Metazoa</taxon>
        <taxon>Ecdysozoa</taxon>
        <taxon>Arthropoda</taxon>
        <taxon>Hexapoda</taxon>
        <taxon>Insecta</taxon>
        <taxon>Pterygota</taxon>
        <taxon>Neoptera</taxon>
        <taxon>Endopterygota</taxon>
        <taxon>Coleoptera</taxon>
        <taxon>Polyphaga</taxon>
        <taxon>Cucujiformia</taxon>
        <taxon>Chrysomeloidea</taxon>
        <taxon>Chrysomelidae</taxon>
        <taxon>Chrysomelinae</taxon>
        <taxon>Chrysomelini</taxon>
        <taxon>Phaedon</taxon>
    </lineage>
</organism>
<keyword evidence="2" id="KW-1185">Reference proteome</keyword>
<reference evidence="1" key="1">
    <citation type="submission" date="2022-01" db="EMBL/GenBank/DDBJ databases">
        <authorList>
            <person name="King R."/>
        </authorList>
    </citation>
    <scope>NUCLEOTIDE SEQUENCE</scope>
</reference>
<dbReference type="Proteomes" id="UP001153737">
    <property type="component" value="Chromosome 10"/>
</dbReference>
<gene>
    <name evidence="1" type="ORF">PHAECO_LOCUS1737</name>
</gene>